<keyword evidence="2" id="KW-1185">Reference proteome</keyword>
<sequence>MNSAYADRTYPPAAVIVDVTPRHSGSVPVGRYDFTTQQSSKCRVAAAFSFVECFPLADAEGNGDSTSEPITPWTGATIASVSSAYTLYIIVSVISERTRLNDSSAPIFTSPCVPLSSSCRV</sequence>
<protein>
    <submittedName>
        <fullName evidence="1">Uncharacterized protein</fullName>
    </submittedName>
</protein>
<dbReference type="Proteomes" id="UP000054217">
    <property type="component" value="Unassembled WGS sequence"/>
</dbReference>
<dbReference type="AlphaFoldDB" id="A0A0C3KAZ7"/>
<gene>
    <name evidence="1" type="ORF">M404DRAFT_998896</name>
</gene>
<evidence type="ECO:0000313" key="1">
    <source>
        <dbReference type="EMBL" id="KIO06777.1"/>
    </source>
</evidence>
<dbReference type="EMBL" id="KN831962">
    <property type="protein sequence ID" value="KIO06777.1"/>
    <property type="molecule type" value="Genomic_DNA"/>
</dbReference>
<evidence type="ECO:0000313" key="2">
    <source>
        <dbReference type="Proteomes" id="UP000054217"/>
    </source>
</evidence>
<organism evidence="1 2">
    <name type="scientific">Pisolithus tinctorius Marx 270</name>
    <dbReference type="NCBI Taxonomy" id="870435"/>
    <lineage>
        <taxon>Eukaryota</taxon>
        <taxon>Fungi</taxon>
        <taxon>Dikarya</taxon>
        <taxon>Basidiomycota</taxon>
        <taxon>Agaricomycotina</taxon>
        <taxon>Agaricomycetes</taxon>
        <taxon>Agaricomycetidae</taxon>
        <taxon>Boletales</taxon>
        <taxon>Sclerodermatineae</taxon>
        <taxon>Pisolithaceae</taxon>
        <taxon>Pisolithus</taxon>
    </lineage>
</organism>
<name>A0A0C3KAZ7_PISTI</name>
<reference evidence="1 2" key="1">
    <citation type="submission" date="2014-04" db="EMBL/GenBank/DDBJ databases">
        <authorList>
            <consortium name="DOE Joint Genome Institute"/>
            <person name="Kuo A."/>
            <person name="Kohler A."/>
            <person name="Costa M.D."/>
            <person name="Nagy L.G."/>
            <person name="Floudas D."/>
            <person name="Copeland A."/>
            <person name="Barry K.W."/>
            <person name="Cichocki N."/>
            <person name="Veneault-Fourrey C."/>
            <person name="LaButti K."/>
            <person name="Lindquist E.A."/>
            <person name="Lipzen A."/>
            <person name="Lundell T."/>
            <person name="Morin E."/>
            <person name="Murat C."/>
            <person name="Sun H."/>
            <person name="Tunlid A."/>
            <person name="Henrissat B."/>
            <person name="Grigoriev I.V."/>
            <person name="Hibbett D.S."/>
            <person name="Martin F."/>
            <person name="Nordberg H.P."/>
            <person name="Cantor M.N."/>
            <person name="Hua S.X."/>
        </authorList>
    </citation>
    <scope>NUCLEOTIDE SEQUENCE [LARGE SCALE GENOMIC DNA]</scope>
    <source>
        <strain evidence="1 2">Marx 270</strain>
    </source>
</reference>
<dbReference type="HOGENOM" id="CLU_2038981_0_0_1"/>
<proteinExistence type="predicted"/>
<accession>A0A0C3KAZ7</accession>
<dbReference type="InParanoid" id="A0A0C3KAZ7"/>
<reference evidence="2" key="2">
    <citation type="submission" date="2015-01" db="EMBL/GenBank/DDBJ databases">
        <title>Evolutionary Origins and Diversification of the Mycorrhizal Mutualists.</title>
        <authorList>
            <consortium name="DOE Joint Genome Institute"/>
            <consortium name="Mycorrhizal Genomics Consortium"/>
            <person name="Kohler A."/>
            <person name="Kuo A."/>
            <person name="Nagy L.G."/>
            <person name="Floudas D."/>
            <person name="Copeland A."/>
            <person name="Barry K.W."/>
            <person name="Cichocki N."/>
            <person name="Veneault-Fourrey C."/>
            <person name="LaButti K."/>
            <person name="Lindquist E.A."/>
            <person name="Lipzen A."/>
            <person name="Lundell T."/>
            <person name="Morin E."/>
            <person name="Murat C."/>
            <person name="Riley R."/>
            <person name="Ohm R."/>
            <person name="Sun H."/>
            <person name="Tunlid A."/>
            <person name="Henrissat B."/>
            <person name="Grigoriev I.V."/>
            <person name="Hibbett D.S."/>
            <person name="Martin F."/>
        </authorList>
    </citation>
    <scope>NUCLEOTIDE SEQUENCE [LARGE SCALE GENOMIC DNA]</scope>
    <source>
        <strain evidence="2">Marx 270</strain>
    </source>
</reference>